<evidence type="ECO:0000256" key="1">
    <source>
        <dbReference type="SAM" id="MobiDB-lite"/>
    </source>
</evidence>
<feature type="compositionally biased region" description="Low complexity" evidence="1">
    <location>
        <begin position="36"/>
        <end position="47"/>
    </location>
</feature>
<dbReference type="PROSITE" id="PS51257">
    <property type="entry name" value="PROKAR_LIPOPROTEIN"/>
    <property type="match status" value="1"/>
</dbReference>
<reference evidence="2 3" key="1">
    <citation type="submission" date="2019-07" db="EMBL/GenBank/DDBJ databases">
        <authorList>
            <person name="Kim J."/>
        </authorList>
    </citation>
    <scope>NUCLEOTIDE SEQUENCE [LARGE SCALE GENOMIC DNA]</scope>
    <source>
        <strain evidence="2 3">JC52</strain>
    </source>
</reference>
<keyword evidence="3" id="KW-1185">Reference proteome</keyword>
<dbReference type="EMBL" id="VNJI01000012">
    <property type="protein sequence ID" value="TVY09725.1"/>
    <property type="molecule type" value="Genomic_DNA"/>
</dbReference>
<organism evidence="2 3">
    <name type="scientific">Paenibacillus cremeus</name>
    <dbReference type="NCBI Taxonomy" id="2163881"/>
    <lineage>
        <taxon>Bacteria</taxon>
        <taxon>Bacillati</taxon>
        <taxon>Bacillota</taxon>
        <taxon>Bacilli</taxon>
        <taxon>Bacillales</taxon>
        <taxon>Paenibacillaceae</taxon>
        <taxon>Paenibacillus</taxon>
    </lineage>
</organism>
<comment type="caution">
    <text evidence="2">The sequence shown here is derived from an EMBL/GenBank/DDBJ whole genome shotgun (WGS) entry which is preliminary data.</text>
</comment>
<proteinExistence type="predicted"/>
<dbReference type="OrthoDB" id="9772095at2"/>
<evidence type="ECO:0000313" key="2">
    <source>
        <dbReference type="EMBL" id="TVY09725.1"/>
    </source>
</evidence>
<gene>
    <name evidence="2" type="ORF">FPZ49_11870</name>
</gene>
<dbReference type="AlphaFoldDB" id="A0A559KC78"/>
<sequence length="399" mass="42386">MRNSINIIRPRKPGRAPWVTLTLACALAISLTGCGSTSSGGTTPKGTAAPVQEKAKESAAQPDGKSAGSAASGGGLGITQEEVDVKFRVNMTEIKGFLDKAKPGPIIPALKQNAVPQGIGYIAEKNWIVVSHYREGGKASLLTFIDAGTGKLVKSGELYKDANTPYTGHAGGVTVSKKHVWVSSDGYAYELNLDDVVKSADQAKLVFSGSIKTDTRASLTTYAADGVLWVGEFAHGTDYPTSKTHYINSRDGKEHKAWAVGYKLDPETDLLPAAKKPQGSEPAVPDYILSLPDIVQGMAVLGDRIMLSTSNGRNAAGTLIEHQNPLSEKPHATVTIGSQTVPVWFLDSKNRGSQLQTPPMCEGVVDIQGTLGVLFESGATEYRGNGSYPLDHMYMLKLE</sequence>
<name>A0A559KC78_9BACL</name>
<accession>A0A559KC78</accession>
<dbReference type="RefSeq" id="WP_144846807.1">
    <property type="nucleotide sequence ID" value="NZ_VNJI01000012.1"/>
</dbReference>
<dbReference type="Proteomes" id="UP000317036">
    <property type="component" value="Unassembled WGS sequence"/>
</dbReference>
<protein>
    <submittedName>
        <fullName evidence="2">Uncharacterized protein</fullName>
    </submittedName>
</protein>
<evidence type="ECO:0000313" key="3">
    <source>
        <dbReference type="Proteomes" id="UP000317036"/>
    </source>
</evidence>
<feature type="region of interest" description="Disordered" evidence="1">
    <location>
        <begin position="36"/>
        <end position="75"/>
    </location>
</feature>